<protein>
    <submittedName>
        <fullName evidence="2">Uncharacterized protein</fullName>
    </submittedName>
</protein>
<evidence type="ECO:0000313" key="1">
    <source>
        <dbReference type="Proteomes" id="UP000050790"/>
    </source>
</evidence>
<name>A0AA84ZBD7_9TREM</name>
<proteinExistence type="predicted"/>
<dbReference type="Proteomes" id="UP000050790">
    <property type="component" value="Unassembled WGS sequence"/>
</dbReference>
<organism evidence="1 2">
    <name type="scientific">Schistosoma margrebowiei</name>
    <dbReference type="NCBI Taxonomy" id="48269"/>
    <lineage>
        <taxon>Eukaryota</taxon>
        <taxon>Metazoa</taxon>
        <taxon>Spiralia</taxon>
        <taxon>Lophotrochozoa</taxon>
        <taxon>Platyhelminthes</taxon>
        <taxon>Trematoda</taxon>
        <taxon>Digenea</taxon>
        <taxon>Strigeidida</taxon>
        <taxon>Schistosomatoidea</taxon>
        <taxon>Schistosomatidae</taxon>
        <taxon>Schistosoma</taxon>
    </lineage>
</organism>
<dbReference type="WBParaSite" id="SMRG1_19030.1">
    <property type="protein sequence ID" value="SMRG1_19030.1"/>
    <property type="gene ID" value="SMRG1_19030"/>
</dbReference>
<sequence length="69" mass="8139">MYTDSYNLFDLISNPVSITFEDTRSLFSETLNYKCFFVTEDYQYLCEKGRDFSLIPGIKSDQLNSYDVH</sequence>
<accession>A0AA84ZBD7</accession>
<reference evidence="2" key="1">
    <citation type="submission" date="2023-11" db="UniProtKB">
        <authorList>
            <consortium name="WormBaseParasite"/>
        </authorList>
    </citation>
    <scope>IDENTIFICATION</scope>
</reference>
<dbReference type="AlphaFoldDB" id="A0AA84ZBD7"/>
<evidence type="ECO:0000313" key="2">
    <source>
        <dbReference type="WBParaSite" id="SMRG1_19030.1"/>
    </source>
</evidence>